<proteinExistence type="predicted"/>
<keyword evidence="3" id="KW-1185">Reference proteome</keyword>
<dbReference type="Gene3D" id="3.40.50.1820">
    <property type="entry name" value="alpha/beta hydrolase"/>
    <property type="match status" value="1"/>
</dbReference>
<dbReference type="OrthoDB" id="8773014at2"/>
<dbReference type="SUPFAM" id="SSF53474">
    <property type="entry name" value="alpha/beta-Hydrolases"/>
    <property type="match status" value="1"/>
</dbReference>
<dbReference type="InterPro" id="IPR029058">
    <property type="entry name" value="AB_hydrolase_fold"/>
</dbReference>
<dbReference type="Pfam" id="PF24096">
    <property type="entry name" value="DUF7379"/>
    <property type="match status" value="1"/>
</dbReference>
<gene>
    <name evidence="2" type="ORF">AWB68_08025</name>
</gene>
<organism evidence="2 3">
    <name type="scientific">Caballeronia choica</name>
    <dbReference type="NCBI Taxonomy" id="326476"/>
    <lineage>
        <taxon>Bacteria</taxon>
        <taxon>Pseudomonadati</taxon>
        <taxon>Pseudomonadota</taxon>
        <taxon>Betaproteobacteria</taxon>
        <taxon>Burkholderiales</taxon>
        <taxon>Burkholderiaceae</taxon>
        <taxon>Caballeronia</taxon>
    </lineage>
</organism>
<comment type="caution">
    <text evidence="2">The sequence shown here is derived from an EMBL/GenBank/DDBJ whole genome shotgun (WGS) entry which is preliminary data.</text>
</comment>
<evidence type="ECO:0000313" key="3">
    <source>
        <dbReference type="Proteomes" id="UP000054770"/>
    </source>
</evidence>
<dbReference type="EMBL" id="FCON02000228">
    <property type="protein sequence ID" value="SAL86430.1"/>
    <property type="molecule type" value="Genomic_DNA"/>
</dbReference>
<protein>
    <recommendedName>
        <fullName evidence="1">DUF7379 domain-containing protein</fullName>
    </recommendedName>
</protein>
<dbReference type="InterPro" id="IPR055803">
    <property type="entry name" value="DUF7379"/>
</dbReference>
<name>A0A158L0Q1_9BURK</name>
<feature type="domain" description="DUF7379" evidence="1">
    <location>
        <begin position="160"/>
        <end position="242"/>
    </location>
</feature>
<reference evidence="2" key="1">
    <citation type="submission" date="2016-01" db="EMBL/GenBank/DDBJ databases">
        <authorList>
            <person name="Peeters C."/>
        </authorList>
    </citation>
    <scope>NUCLEOTIDE SEQUENCE [LARGE SCALE GENOMIC DNA]</scope>
    <source>
        <strain evidence="2">LMG 22940</strain>
    </source>
</reference>
<evidence type="ECO:0000259" key="1">
    <source>
        <dbReference type="Pfam" id="PF24096"/>
    </source>
</evidence>
<sequence>MAQAASTITFLGDDFRLDATVGSDYVVLDIKDGPSLLLHPYHAKDLLEAQLSPGAVTVNGSGEVFVPSTLAWKGLATAASTIGVSRAALGKVFLSAIRVVEGPIEDAIEAAAVEKIIEHFDDSVGNGVFALSRTLPGQMKKPDAAADDSILPRPDSTSVLFLIHGTFSDTSASFGKLWSEHPEHVDKLFETYGDSVYALDHPTLGVSPIQNALTLVRALKGNNRLHLVTQSRAGLVAEVLARICASPVISAADEAFFKDDPKSLAELQALAAEVKAKSVTVDRIVRVTCPVRGAPLASNRLDAYLSVLKWTLESAQVGVPPQFVELLAMVATTGLEPKHAPGLAAHSSDSALIRWLHYSLTTQLPGDLRIVSGNVTGHPVISWLNTLLSVGFIWTGKDFVVPMYSMYGGLPRERGASFLFDQIGLVPYFRYFSDPSIVDAMTSALVNPAAPAGFNPMSLLWTSKSRAF</sequence>
<dbReference type="AlphaFoldDB" id="A0A158L0Q1"/>
<dbReference type="RefSeq" id="WP_087649795.1">
    <property type="nucleotide sequence ID" value="NZ_FCON02000228.1"/>
</dbReference>
<evidence type="ECO:0000313" key="2">
    <source>
        <dbReference type="EMBL" id="SAL86430.1"/>
    </source>
</evidence>
<accession>A0A158L0Q1</accession>
<dbReference type="Proteomes" id="UP000054770">
    <property type="component" value="Unassembled WGS sequence"/>
</dbReference>